<dbReference type="GO" id="GO:0016787">
    <property type="term" value="F:hydrolase activity"/>
    <property type="evidence" value="ECO:0007669"/>
    <property type="project" value="UniProtKB-KW"/>
</dbReference>
<dbReference type="SUPFAM" id="SSF53474">
    <property type="entry name" value="alpha/beta-Hydrolases"/>
    <property type="match status" value="1"/>
</dbReference>
<feature type="domain" description="AB hydrolase-1" evidence="2">
    <location>
        <begin position="54"/>
        <end position="158"/>
    </location>
</feature>
<dbReference type="AlphaFoldDB" id="A0A1L9B8R9"/>
<dbReference type="InterPro" id="IPR029058">
    <property type="entry name" value="AB_hydrolase_fold"/>
</dbReference>
<dbReference type="PANTHER" id="PTHR43798">
    <property type="entry name" value="MONOACYLGLYCEROL LIPASE"/>
    <property type="match status" value="1"/>
</dbReference>
<reference evidence="3 4" key="2">
    <citation type="submission" date="2016-12" db="EMBL/GenBank/DDBJ databases">
        <title>Draft Genome Sequence of Cystobacter ferrugineus Strain Cbfe23.</title>
        <authorList>
            <person name="Akbar S."/>
            <person name="Dowd S.E."/>
            <person name="Stevens D.C."/>
        </authorList>
    </citation>
    <scope>NUCLEOTIDE SEQUENCE [LARGE SCALE GENOMIC DNA]</scope>
    <source>
        <strain evidence="3 4">Cbfe23</strain>
    </source>
</reference>
<protein>
    <submittedName>
        <fullName evidence="3">Alpha/beta hydrolase</fullName>
    </submittedName>
</protein>
<dbReference type="STRING" id="83449.BON30_20700"/>
<accession>A0A1L9B8R9</accession>
<feature type="chain" id="PRO_5012295791" evidence="1">
    <location>
        <begin position="27"/>
        <end position="296"/>
    </location>
</feature>
<reference evidence="4" key="1">
    <citation type="submission" date="2016-11" db="EMBL/GenBank/DDBJ databases">
        <authorList>
            <person name="Shukria A."/>
            <person name="Stevens D.C."/>
        </authorList>
    </citation>
    <scope>NUCLEOTIDE SEQUENCE [LARGE SCALE GENOMIC DNA]</scope>
    <source>
        <strain evidence="4">Cbfe23</strain>
    </source>
</reference>
<proteinExistence type="predicted"/>
<keyword evidence="1" id="KW-0732">Signal</keyword>
<dbReference type="Proteomes" id="UP000182229">
    <property type="component" value="Unassembled WGS sequence"/>
</dbReference>
<dbReference type="GO" id="GO:0016020">
    <property type="term" value="C:membrane"/>
    <property type="evidence" value="ECO:0007669"/>
    <property type="project" value="TreeGrafter"/>
</dbReference>
<dbReference type="OrthoDB" id="9785408at2"/>
<evidence type="ECO:0000259" key="2">
    <source>
        <dbReference type="Pfam" id="PF00561"/>
    </source>
</evidence>
<dbReference type="PROSITE" id="PS51318">
    <property type="entry name" value="TAT"/>
    <property type="match status" value="1"/>
</dbReference>
<dbReference type="PRINTS" id="PR00111">
    <property type="entry name" value="ABHYDROLASE"/>
</dbReference>
<dbReference type="Pfam" id="PF00561">
    <property type="entry name" value="Abhydrolase_1"/>
    <property type="match status" value="1"/>
</dbReference>
<keyword evidence="4" id="KW-1185">Reference proteome</keyword>
<dbReference type="Gene3D" id="3.40.50.1820">
    <property type="entry name" value="alpha/beta hydrolase"/>
    <property type="match status" value="1"/>
</dbReference>
<dbReference type="PANTHER" id="PTHR43798:SF33">
    <property type="entry name" value="HYDROLASE, PUTATIVE (AFU_ORTHOLOGUE AFUA_2G14860)-RELATED"/>
    <property type="match status" value="1"/>
</dbReference>
<keyword evidence="3" id="KW-0378">Hydrolase</keyword>
<name>A0A1L9B8R9_9BACT</name>
<dbReference type="InterPro" id="IPR006311">
    <property type="entry name" value="TAT_signal"/>
</dbReference>
<comment type="caution">
    <text evidence="3">The sequence shown here is derived from an EMBL/GenBank/DDBJ whole genome shotgun (WGS) entry which is preliminary data.</text>
</comment>
<dbReference type="RefSeq" id="WP_071900103.1">
    <property type="nucleotide sequence ID" value="NZ_MPIN01000005.1"/>
</dbReference>
<dbReference type="EMBL" id="MPIN01000005">
    <property type="protein sequence ID" value="OJH38656.1"/>
    <property type="molecule type" value="Genomic_DNA"/>
</dbReference>
<evidence type="ECO:0000313" key="4">
    <source>
        <dbReference type="Proteomes" id="UP000182229"/>
    </source>
</evidence>
<sequence>METRQTELSRRSLLAMAGLTAAAVSAGRGGANAATPAVARLFYTETGTATGKNVMLLHGWTCDSHDWSWQLPALESRYRVVAVDLRGHGRSEVMRPGAYAPADYVADIESLISSKYPGQKFILMGHSMGAQIAARLAAQRPDLVSAVVSVDGSLGFSDELTPLFQKTVAELVAGDPGVVAPALFQGFYDPATDPGYKRWHARRAQGTPAHVVRESFGPLFLGAGQVGVGAASGDFCRSLAVPVYHLCRDPAQAARMRPWFSQPKSKVDVWGQAGHWIMQDRHAEVNAVVTAWIDAL</sequence>
<evidence type="ECO:0000256" key="1">
    <source>
        <dbReference type="SAM" id="SignalP"/>
    </source>
</evidence>
<dbReference type="InterPro" id="IPR000073">
    <property type="entry name" value="AB_hydrolase_1"/>
</dbReference>
<gene>
    <name evidence="3" type="ORF">BON30_20700</name>
</gene>
<feature type="signal peptide" evidence="1">
    <location>
        <begin position="1"/>
        <end position="26"/>
    </location>
</feature>
<organism evidence="3 4">
    <name type="scientific">Cystobacter ferrugineus</name>
    <dbReference type="NCBI Taxonomy" id="83449"/>
    <lineage>
        <taxon>Bacteria</taxon>
        <taxon>Pseudomonadati</taxon>
        <taxon>Myxococcota</taxon>
        <taxon>Myxococcia</taxon>
        <taxon>Myxococcales</taxon>
        <taxon>Cystobacterineae</taxon>
        <taxon>Archangiaceae</taxon>
        <taxon>Cystobacter</taxon>
    </lineage>
</organism>
<evidence type="ECO:0000313" key="3">
    <source>
        <dbReference type="EMBL" id="OJH38656.1"/>
    </source>
</evidence>
<dbReference type="InterPro" id="IPR050266">
    <property type="entry name" value="AB_hydrolase_sf"/>
</dbReference>